<organism evidence="4 5">
    <name type="scientific">Planobispora siamensis</name>
    <dbReference type="NCBI Taxonomy" id="936338"/>
    <lineage>
        <taxon>Bacteria</taxon>
        <taxon>Bacillati</taxon>
        <taxon>Actinomycetota</taxon>
        <taxon>Actinomycetes</taxon>
        <taxon>Streptosporangiales</taxon>
        <taxon>Streptosporangiaceae</taxon>
        <taxon>Planobispora</taxon>
    </lineage>
</organism>
<feature type="transmembrane region" description="Helical" evidence="2">
    <location>
        <begin position="419"/>
        <end position="442"/>
    </location>
</feature>
<evidence type="ECO:0000313" key="4">
    <source>
        <dbReference type="EMBL" id="GIH93666.1"/>
    </source>
</evidence>
<feature type="transmembrane region" description="Helical" evidence="2">
    <location>
        <begin position="223"/>
        <end position="243"/>
    </location>
</feature>
<evidence type="ECO:0000313" key="5">
    <source>
        <dbReference type="Proteomes" id="UP000619788"/>
    </source>
</evidence>
<protein>
    <submittedName>
        <fullName evidence="4">Acyltransferase</fullName>
    </submittedName>
</protein>
<gene>
    <name evidence="4" type="ORF">Psi01_42960</name>
</gene>
<dbReference type="InterPro" id="IPR002656">
    <property type="entry name" value="Acyl_transf_3_dom"/>
</dbReference>
<feature type="transmembrane region" description="Helical" evidence="2">
    <location>
        <begin position="148"/>
        <end position="168"/>
    </location>
</feature>
<feature type="transmembrane region" description="Helical" evidence="2">
    <location>
        <begin position="188"/>
        <end position="211"/>
    </location>
</feature>
<feature type="transmembrane region" description="Helical" evidence="2">
    <location>
        <begin position="345"/>
        <end position="362"/>
    </location>
</feature>
<dbReference type="Pfam" id="PF01757">
    <property type="entry name" value="Acyl_transf_3"/>
    <property type="match status" value="1"/>
</dbReference>
<feature type="domain" description="Acyltransferase 3" evidence="3">
    <location>
        <begin position="104"/>
        <end position="406"/>
    </location>
</feature>
<sequence>MPDRPGHRTAAPATTAPVPAVPAPENEHAGRAASGEPKDTAGRAAGRSRQDEHTGRAEGEGRNGAAGRAEGRGDMAGNRKGVFGRGGGWVGRVEAMTPAGRDRGVDALRGLAILGVVLGHWLVTAWVMEPGGGLRISSPLVHLPELTPLSWVLQTLAVFFFVGGYVAARSLRSGADGPAWVRARMGRLLRPAVPLLVAWAGIAAGAVAYGVPPATVRALVLPVVGPIWFLAVFAGLTAATPLLLRLRPGVTAVSAGAVVLVVDALRFGLGGPAWLGWVNLAAGWLVPYALGLGWARGLFASRRPAVALLAGGAAGTVVLVTVFGYPASMVGLTGAKISNLSPPTLAAVTFGLAQVGLALLARGPLARLMRRPRVWAVVALANLSAMTLFLWHQTAAAVTVVAALPFGEVPGLLSTPGTLAWVACRLAWVPVFALLLVSVMALDARRRSPVPGEIPSGSAASALR</sequence>
<keyword evidence="5" id="KW-1185">Reference proteome</keyword>
<accession>A0A8J3SJE2</accession>
<keyword evidence="4" id="KW-0808">Transferase</keyword>
<feature type="transmembrane region" description="Helical" evidence="2">
    <location>
        <begin position="306"/>
        <end position="325"/>
    </location>
</feature>
<feature type="compositionally biased region" description="Low complexity" evidence="1">
    <location>
        <begin position="9"/>
        <end position="18"/>
    </location>
</feature>
<reference evidence="4 5" key="1">
    <citation type="submission" date="2021-01" db="EMBL/GenBank/DDBJ databases">
        <title>Whole genome shotgun sequence of Planobispora siamensis NBRC 107568.</title>
        <authorList>
            <person name="Komaki H."/>
            <person name="Tamura T."/>
        </authorList>
    </citation>
    <scope>NUCLEOTIDE SEQUENCE [LARGE SCALE GENOMIC DNA]</scope>
    <source>
        <strain evidence="4 5">NBRC 107568</strain>
    </source>
</reference>
<comment type="caution">
    <text evidence="4">The sequence shown here is derived from an EMBL/GenBank/DDBJ whole genome shotgun (WGS) entry which is preliminary data.</text>
</comment>
<dbReference type="GO" id="GO:0016747">
    <property type="term" value="F:acyltransferase activity, transferring groups other than amino-acyl groups"/>
    <property type="evidence" value="ECO:0007669"/>
    <property type="project" value="InterPro"/>
</dbReference>
<feature type="transmembrane region" description="Helical" evidence="2">
    <location>
        <begin position="250"/>
        <end position="268"/>
    </location>
</feature>
<feature type="transmembrane region" description="Helical" evidence="2">
    <location>
        <begin position="111"/>
        <end position="128"/>
    </location>
</feature>
<keyword evidence="4" id="KW-0012">Acyltransferase</keyword>
<evidence type="ECO:0000259" key="3">
    <source>
        <dbReference type="Pfam" id="PF01757"/>
    </source>
</evidence>
<evidence type="ECO:0000256" key="2">
    <source>
        <dbReference type="SAM" id="Phobius"/>
    </source>
</evidence>
<feature type="region of interest" description="Disordered" evidence="1">
    <location>
        <begin position="1"/>
        <end position="81"/>
    </location>
</feature>
<keyword evidence="2" id="KW-0812">Transmembrane</keyword>
<name>A0A8J3SJE2_9ACTN</name>
<feature type="transmembrane region" description="Helical" evidence="2">
    <location>
        <begin position="274"/>
        <end position="294"/>
    </location>
</feature>
<dbReference type="AlphaFoldDB" id="A0A8J3SJE2"/>
<dbReference type="Proteomes" id="UP000619788">
    <property type="component" value="Unassembled WGS sequence"/>
</dbReference>
<dbReference type="EMBL" id="BOOJ01000034">
    <property type="protein sequence ID" value="GIH93666.1"/>
    <property type="molecule type" value="Genomic_DNA"/>
</dbReference>
<proteinExistence type="predicted"/>
<keyword evidence="2" id="KW-0472">Membrane</keyword>
<feature type="transmembrane region" description="Helical" evidence="2">
    <location>
        <begin position="374"/>
        <end position="407"/>
    </location>
</feature>
<feature type="compositionally biased region" description="Basic and acidic residues" evidence="1">
    <location>
        <begin position="25"/>
        <end position="41"/>
    </location>
</feature>
<keyword evidence="2" id="KW-1133">Transmembrane helix</keyword>
<evidence type="ECO:0000256" key="1">
    <source>
        <dbReference type="SAM" id="MobiDB-lite"/>
    </source>
</evidence>
<feature type="compositionally biased region" description="Basic and acidic residues" evidence="1">
    <location>
        <begin position="48"/>
        <end position="61"/>
    </location>
</feature>